<feature type="chain" id="PRO_5040986291" evidence="1">
    <location>
        <begin position="24"/>
        <end position="120"/>
    </location>
</feature>
<keyword evidence="1" id="KW-0732">Signal</keyword>
<proteinExistence type="predicted"/>
<sequence length="120" mass="13280">MTRILQWLLTVLAVAAIDARVWAYDVFSSSLSYELGFYGLYPTANFKTSELAAPLLSFSTWDEQKCSDGYYLFALKGKLVSDTAATIFDSHAPRAAITDMAAELTTCWIPRTSCTGNSMR</sequence>
<evidence type="ECO:0000256" key="1">
    <source>
        <dbReference type="SAM" id="SignalP"/>
    </source>
</evidence>
<reference evidence="2" key="1">
    <citation type="submission" date="2022-07" db="EMBL/GenBank/DDBJ databases">
        <title>Genome Sequence of Xylaria arbuscula.</title>
        <authorList>
            <person name="Buettner E."/>
        </authorList>
    </citation>
    <scope>NUCLEOTIDE SEQUENCE</scope>
    <source>
        <strain evidence="2">VT107</strain>
    </source>
</reference>
<dbReference type="VEuPathDB" id="FungiDB:F4678DRAFT_286338"/>
<accession>A0A9W8NDN8</accession>
<evidence type="ECO:0000313" key="2">
    <source>
        <dbReference type="EMBL" id="KAJ3570585.1"/>
    </source>
</evidence>
<keyword evidence="3" id="KW-1185">Reference proteome</keyword>
<gene>
    <name evidence="2" type="ORF">NPX13_g5681</name>
</gene>
<feature type="signal peptide" evidence="1">
    <location>
        <begin position="1"/>
        <end position="23"/>
    </location>
</feature>
<organism evidence="2 3">
    <name type="scientific">Xylaria arbuscula</name>
    <dbReference type="NCBI Taxonomy" id="114810"/>
    <lineage>
        <taxon>Eukaryota</taxon>
        <taxon>Fungi</taxon>
        <taxon>Dikarya</taxon>
        <taxon>Ascomycota</taxon>
        <taxon>Pezizomycotina</taxon>
        <taxon>Sordariomycetes</taxon>
        <taxon>Xylariomycetidae</taxon>
        <taxon>Xylariales</taxon>
        <taxon>Xylariaceae</taxon>
        <taxon>Xylaria</taxon>
    </lineage>
</organism>
<dbReference type="EMBL" id="JANPWZ010000921">
    <property type="protein sequence ID" value="KAJ3570585.1"/>
    <property type="molecule type" value="Genomic_DNA"/>
</dbReference>
<dbReference type="AlphaFoldDB" id="A0A9W8NDN8"/>
<comment type="caution">
    <text evidence="2">The sequence shown here is derived from an EMBL/GenBank/DDBJ whole genome shotgun (WGS) entry which is preliminary data.</text>
</comment>
<dbReference type="Proteomes" id="UP001148614">
    <property type="component" value="Unassembled WGS sequence"/>
</dbReference>
<protein>
    <submittedName>
        <fullName evidence="2">Uncharacterized protein</fullName>
    </submittedName>
</protein>
<name>A0A9W8NDN8_9PEZI</name>
<evidence type="ECO:0000313" key="3">
    <source>
        <dbReference type="Proteomes" id="UP001148614"/>
    </source>
</evidence>